<reference evidence="2 3" key="1">
    <citation type="submission" date="2015-10" db="EMBL/GenBank/DDBJ databases">
        <title>Draft genome sequence of Streptomyces griseorubiginosus DSM 40469, type strain for the species Streptomyces griseorubiginosus.</title>
        <authorList>
            <person name="Ruckert C."/>
            <person name="Winkler A."/>
            <person name="Kalinowski J."/>
            <person name="Kampfer P."/>
            <person name="Glaeser S."/>
        </authorList>
    </citation>
    <scope>NUCLEOTIDE SEQUENCE [LARGE SCALE GENOMIC DNA]</scope>
    <source>
        <strain evidence="2 3">DSM 40469</strain>
    </source>
</reference>
<protein>
    <submittedName>
        <fullName evidence="2">Uncharacterized protein</fullName>
    </submittedName>
</protein>
<dbReference type="EMBL" id="LMWV01000044">
    <property type="protein sequence ID" value="KUN58775.1"/>
    <property type="molecule type" value="Genomic_DNA"/>
</dbReference>
<name>A0A101RN94_9ACTN</name>
<organism evidence="2 3">
    <name type="scientific">Streptomyces griseorubiginosus</name>
    <dbReference type="NCBI Taxonomy" id="67304"/>
    <lineage>
        <taxon>Bacteria</taxon>
        <taxon>Bacillati</taxon>
        <taxon>Actinomycetota</taxon>
        <taxon>Actinomycetes</taxon>
        <taxon>Kitasatosporales</taxon>
        <taxon>Streptomycetaceae</taxon>
        <taxon>Streptomyces</taxon>
    </lineage>
</organism>
<evidence type="ECO:0000313" key="2">
    <source>
        <dbReference type="EMBL" id="KUN58775.1"/>
    </source>
</evidence>
<evidence type="ECO:0000256" key="1">
    <source>
        <dbReference type="SAM" id="MobiDB-lite"/>
    </source>
</evidence>
<proteinExistence type="predicted"/>
<sequence>MAVGPEQLQEAVDTVGHHRQGGAAMQNGHQQPRVALEAAGDRGEFCTRSALRDIVIDCRPEVRVLVYGTRTIFPLV</sequence>
<feature type="region of interest" description="Disordered" evidence="1">
    <location>
        <begin position="1"/>
        <end position="30"/>
    </location>
</feature>
<comment type="caution">
    <text evidence="2">The sequence shown here is derived from an EMBL/GenBank/DDBJ whole genome shotgun (WGS) entry which is preliminary data.</text>
</comment>
<dbReference type="Proteomes" id="UP000054375">
    <property type="component" value="Unassembled WGS sequence"/>
</dbReference>
<dbReference type="AlphaFoldDB" id="A0A101RN94"/>
<evidence type="ECO:0000313" key="3">
    <source>
        <dbReference type="Proteomes" id="UP000054375"/>
    </source>
</evidence>
<gene>
    <name evidence="2" type="ORF">AQJ54_41110</name>
</gene>
<accession>A0A101RN94</accession>
<keyword evidence="3" id="KW-1185">Reference proteome</keyword>